<keyword evidence="5 14" id="KW-0169">Cobalamin biosynthesis</keyword>
<evidence type="ECO:0000256" key="10">
    <source>
        <dbReference type="ARBA" id="ARBA00033334"/>
    </source>
</evidence>
<evidence type="ECO:0000256" key="14">
    <source>
        <dbReference type="RuleBase" id="RU366026"/>
    </source>
</evidence>
<dbReference type="EC" id="2.5.1.17" evidence="3 14"/>
<keyword evidence="7 14" id="KW-0547">Nucleotide-binding</keyword>
<keyword evidence="8 14" id="KW-0067">ATP-binding</keyword>
<evidence type="ECO:0000313" key="17">
    <source>
        <dbReference type="EMBL" id="AXH95324.1"/>
    </source>
</evidence>
<dbReference type="InterPro" id="IPR036451">
    <property type="entry name" value="CblAdoTrfase-like_sf"/>
</dbReference>
<evidence type="ECO:0000256" key="6">
    <source>
        <dbReference type="ARBA" id="ARBA00022679"/>
    </source>
</evidence>
<dbReference type="GO" id="GO:0008817">
    <property type="term" value="F:corrinoid adenosyltransferase activity"/>
    <property type="evidence" value="ECO:0007669"/>
    <property type="project" value="UniProtKB-UniRule"/>
</dbReference>
<evidence type="ECO:0000256" key="15">
    <source>
        <dbReference type="SAM" id="MobiDB-lite"/>
    </source>
</evidence>
<dbReference type="Gene3D" id="1.20.1200.10">
    <property type="entry name" value="Cobalamin adenosyltransferase-like"/>
    <property type="match status" value="1"/>
</dbReference>
<dbReference type="Pfam" id="PF01923">
    <property type="entry name" value="Cob_adeno_trans"/>
    <property type="match status" value="1"/>
</dbReference>
<evidence type="ECO:0000256" key="13">
    <source>
        <dbReference type="ARBA" id="ARBA00048692"/>
    </source>
</evidence>
<evidence type="ECO:0000256" key="11">
    <source>
        <dbReference type="ARBA" id="ARBA00033354"/>
    </source>
</evidence>
<dbReference type="GO" id="GO:0005524">
    <property type="term" value="F:ATP binding"/>
    <property type="evidence" value="ECO:0007669"/>
    <property type="project" value="UniProtKB-UniRule"/>
</dbReference>
<dbReference type="SUPFAM" id="SSF89028">
    <property type="entry name" value="Cobalamin adenosyltransferase-like"/>
    <property type="match status" value="1"/>
</dbReference>
<dbReference type="UniPathway" id="UPA00148">
    <property type="reaction ID" value="UER00233"/>
</dbReference>
<accession>A0A345NJW6</accession>
<evidence type="ECO:0000259" key="16">
    <source>
        <dbReference type="Pfam" id="PF01923"/>
    </source>
</evidence>
<comment type="similarity">
    <text evidence="2 14">Belongs to the Cob(I)alamin adenosyltransferase family.</text>
</comment>
<evidence type="ECO:0000256" key="2">
    <source>
        <dbReference type="ARBA" id="ARBA00007487"/>
    </source>
</evidence>
<comment type="pathway">
    <text evidence="1 14">Cofactor biosynthesis; adenosylcobalamin biosynthesis; adenosylcobalamin from cob(II)yrinate a,c-diamide: step 2/7.</text>
</comment>
<reference evidence="17 18" key="1">
    <citation type="submission" date="2018-07" db="EMBL/GenBank/DDBJ databases">
        <title>Complete genome sequencing of Ornithinimicrobium sp. AMA3305.</title>
        <authorList>
            <person name="Bae J.-W."/>
        </authorList>
    </citation>
    <scope>NUCLEOTIDE SEQUENCE [LARGE SCALE GENOMIC DNA]</scope>
    <source>
        <strain evidence="17 18">AMA3305</strain>
    </source>
</reference>
<dbReference type="KEGG" id="orn:DV701_03490"/>
<evidence type="ECO:0000256" key="12">
    <source>
        <dbReference type="ARBA" id="ARBA00048555"/>
    </source>
</evidence>
<name>A0A345NJW6_9MICO</name>
<organism evidence="17 18">
    <name type="scientific">Ornithinimicrobium avium</name>
    <dbReference type="NCBI Taxonomy" id="2283195"/>
    <lineage>
        <taxon>Bacteria</taxon>
        <taxon>Bacillati</taxon>
        <taxon>Actinomycetota</taxon>
        <taxon>Actinomycetes</taxon>
        <taxon>Micrococcales</taxon>
        <taxon>Ornithinimicrobiaceae</taxon>
        <taxon>Ornithinimicrobium</taxon>
    </lineage>
</organism>
<dbReference type="InterPro" id="IPR029499">
    <property type="entry name" value="PduO-typ"/>
</dbReference>
<gene>
    <name evidence="17" type="ORF">DV701_03490</name>
</gene>
<dbReference type="Proteomes" id="UP000253790">
    <property type="component" value="Chromosome"/>
</dbReference>
<protein>
    <recommendedName>
        <fullName evidence="4 14">Corrinoid adenosyltransferase</fullName>
        <ecNumber evidence="3 14">2.5.1.17</ecNumber>
    </recommendedName>
    <alternativeName>
        <fullName evidence="9 14">Cob(II)alamin adenosyltransferase</fullName>
    </alternativeName>
    <alternativeName>
        <fullName evidence="11 14">Cob(II)yrinic acid a,c-diamide adenosyltransferase</fullName>
    </alternativeName>
    <alternativeName>
        <fullName evidence="10 14">Cobinamide/cobalamin adenosyltransferase</fullName>
    </alternativeName>
</protein>
<dbReference type="EMBL" id="CP031229">
    <property type="protein sequence ID" value="AXH95324.1"/>
    <property type="molecule type" value="Genomic_DNA"/>
</dbReference>
<keyword evidence="6 14" id="KW-0808">Transferase</keyword>
<sequence>MPGRGPGPRRRTRDGADRGVLRRPGAPTGRARARPGCRGRCRVRIWTGLGDDGSTGTLLGGRVGKDDPVVELMGAVDEAVSALGVARALNDGDERLASYLLALQRGLFVVGADVVSAPGARDRLEPGVSVVTADMVAELESAIDTLTAERPLRPAFVVPGENLASATLDLARTAVRRAERRLVSVGRWRDDGVPGPALVYLNRASDLLYVLARRAAPADEPLSHDAAG</sequence>
<dbReference type="InterPro" id="IPR016030">
    <property type="entry name" value="CblAdoTrfase-like"/>
</dbReference>
<evidence type="ECO:0000256" key="1">
    <source>
        <dbReference type="ARBA" id="ARBA00005121"/>
    </source>
</evidence>
<evidence type="ECO:0000256" key="7">
    <source>
        <dbReference type="ARBA" id="ARBA00022741"/>
    </source>
</evidence>
<evidence type="ECO:0000256" key="8">
    <source>
        <dbReference type="ARBA" id="ARBA00022840"/>
    </source>
</evidence>
<evidence type="ECO:0000256" key="4">
    <source>
        <dbReference type="ARBA" id="ARBA00020963"/>
    </source>
</evidence>
<evidence type="ECO:0000256" key="3">
    <source>
        <dbReference type="ARBA" id="ARBA00012454"/>
    </source>
</evidence>
<evidence type="ECO:0000256" key="9">
    <source>
        <dbReference type="ARBA" id="ARBA00031529"/>
    </source>
</evidence>
<dbReference type="PANTHER" id="PTHR12213:SF0">
    <property type="entry name" value="CORRINOID ADENOSYLTRANSFERASE MMAB"/>
    <property type="match status" value="1"/>
</dbReference>
<comment type="catalytic activity">
    <reaction evidence="12 14">
        <text>2 cob(II)yrinate a,c diamide + reduced [electron-transfer flavoprotein] + 2 ATP = 2 adenosylcob(III)yrinate a,c-diamide + 2 triphosphate + oxidized [electron-transfer flavoprotein] + 3 H(+)</text>
        <dbReference type="Rhea" id="RHEA:11528"/>
        <dbReference type="Rhea" id="RHEA-COMP:10685"/>
        <dbReference type="Rhea" id="RHEA-COMP:10686"/>
        <dbReference type="ChEBI" id="CHEBI:15378"/>
        <dbReference type="ChEBI" id="CHEBI:18036"/>
        <dbReference type="ChEBI" id="CHEBI:30616"/>
        <dbReference type="ChEBI" id="CHEBI:57692"/>
        <dbReference type="ChEBI" id="CHEBI:58307"/>
        <dbReference type="ChEBI" id="CHEBI:58503"/>
        <dbReference type="ChEBI" id="CHEBI:58537"/>
        <dbReference type="EC" id="2.5.1.17"/>
    </reaction>
</comment>
<feature type="region of interest" description="Disordered" evidence="15">
    <location>
        <begin position="1"/>
        <end position="35"/>
    </location>
</feature>
<feature type="domain" description="Cobalamin adenosyltransferase-like" evidence="16">
    <location>
        <begin position="45"/>
        <end position="214"/>
    </location>
</feature>
<dbReference type="GO" id="GO:0009236">
    <property type="term" value="P:cobalamin biosynthetic process"/>
    <property type="evidence" value="ECO:0007669"/>
    <property type="project" value="UniProtKB-UniRule"/>
</dbReference>
<comment type="catalytic activity">
    <reaction evidence="13 14">
        <text>2 cob(II)alamin + reduced [electron-transfer flavoprotein] + 2 ATP = 2 adenosylcob(III)alamin + 2 triphosphate + oxidized [electron-transfer flavoprotein] + 3 H(+)</text>
        <dbReference type="Rhea" id="RHEA:28671"/>
        <dbReference type="Rhea" id="RHEA-COMP:10685"/>
        <dbReference type="Rhea" id="RHEA-COMP:10686"/>
        <dbReference type="ChEBI" id="CHEBI:15378"/>
        <dbReference type="ChEBI" id="CHEBI:16304"/>
        <dbReference type="ChEBI" id="CHEBI:18036"/>
        <dbReference type="ChEBI" id="CHEBI:18408"/>
        <dbReference type="ChEBI" id="CHEBI:30616"/>
        <dbReference type="ChEBI" id="CHEBI:57692"/>
        <dbReference type="ChEBI" id="CHEBI:58307"/>
        <dbReference type="EC" id="2.5.1.17"/>
    </reaction>
</comment>
<evidence type="ECO:0000256" key="5">
    <source>
        <dbReference type="ARBA" id="ARBA00022573"/>
    </source>
</evidence>
<dbReference type="NCBIfam" id="TIGR00636">
    <property type="entry name" value="PduO_Nterm"/>
    <property type="match status" value="1"/>
</dbReference>
<dbReference type="OrthoDB" id="9778896at2"/>
<keyword evidence="18" id="KW-1185">Reference proteome</keyword>
<evidence type="ECO:0000313" key="18">
    <source>
        <dbReference type="Proteomes" id="UP000253790"/>
    </source>
</evidence>
<dbReference type="AlphaFoldDB" id="A0A345NJW6"/>
<dbReference type="PANTHER" id="PTHR12213">
    <property type="entry name" value="CORRINOID ADENOSYLTRANSFERASE"/>
    <property type="match status" value="1"/>
</dbReference>
<proteinExistence type="inferred from homology"/>